<evidence type="ECO:0000259" key="7">
    <source>
        <dbReference type="Pfam" id="PF04085"/>
    </source>
</evidence>
<keyword evidence="3" id="KW-0133">Cell shape</keyword>
<dbReference type="Gene3D" id="2.40.10.340">
    <property type="entry name" value="Rod shape-determining protein MreC, domain 1"/>
    <property type="match status" value="1"/>
</dbReference>
<dbReference type="RefSeq" id="WP_303543507.1">
    <property type="nucleotide sequence ID" value="NZ_JAUOTP010000006.1"/>
</dbReference>
<feature type="transmembrane region" description="Helical" evidence="6">
    <location>
        <begin position="20"/>
        <end position="40"/>
    </location>
</feature>
<sequence length="292" mass="29860">MAPPRHRGRGFSRRIQYGLFVGYVVAIVGIVAGLGLVLVARFDPVAFQGIRGLALDLTSPATAVFGNVGRGADEIGGGLSSYLDAARQNRALRAELEATANRLIQARATEYENARLKRLLHVVERGTQPIVVARLIGSDAANHRRTVTLAAGTSDGVRAGQPVRGPGGLVGRVAEAGARVARVLLVSDGGSSVPVRVARTGQPALVAGKGDGTVEIKSTQLGAPPLHRGDLLFTSGTGGVFPAGVPVAVVLSVSGDLATGRPLAEPARLDVAMVLPEVELAPPPAAPVGSAN</sequence>
<proteinExistence type="inferred from homology"/>
<dbReference type="Proteomes" id="UP001169764">
    <property type="component" value="Unassembled WGS sequence"/>
</dbReference>
<comment type="similarity">
    <text evidence="1">Belongs to the MreC family.</text>
</comment>
<keyword evidence="6" id="KW-1133">Transmembrane helix</keyword>
<feature type="domain" description="Rod shape-determining protein MreC beta-barrel core" evidence="7">
    <location>
        <begin position="136"/>
        <end position="256"/>
    </location>
</feature>
<dbReference type="PANTHER" id="PTHR34138">
    <property type="entry name" value="CELL SHAPE-DETERMINING PROTEIN MREC"/>
    <property type="match status" value="1"/>
</dbReference>
<dbReference type="InterPro" id="IPR055342">
    <property type="entry name" value="MreC_beta-barrel_core"/>
</dbReference>
<evidence type="ECO:0000256" key="1">
    <source>
        <dbReference type="ARBA" id="ARBA00009369"/>
    </source>
</evidence>
<evidence type="ECO:0000256" key="6">
    <source>
        <dbReference type="SAM" id="Phobius"/>
    </source>
</evidence>
<dbReference type="PANTHER" id="PTHR34138:SF1">
    <property type="entry name" value="CELL SHAPE-DETERMINING PROTEIN MREC"/>
    <property type="match status" value="1"/>
</dbReference>
<evidence type="ECO:0000256" key="5">
    <source>
        <dbReference type="SAM" id="Coils"/>
    </source>
</evidence>
<evidence type="ECO:0000256" key="2">
    <source>
        <dbReference type="ARBA" id="ARBA00013855"/>
    </source>
</evidence>
<name>A0ABT8YAX2_9SPHN</name>
<comment type="caution">
    <text evidence="8">The sequence shown here is derived from an EMBL/GenBank/DDBJ whole genome shotgun (WGS) entry which is preliminary data.</text>
</comment>
<keyword evidence="9" id="KW-1185">Reference proteome</keyword>
<reference evidence="8" key="1">
    <citation type="submission" date="2023-07" db="EMBL/GenBank/DDBJ databases">
        <authorList>
            <person name="Kim M."/>
        </authorList>
    </citation>
    <scope>NUCLEOTIDE SEQUENCE</scope>
    <source>
        <strain evidence="8">BIUV-7</strain>
    </source>
</reference>
<gene>
    <name evidence="8" type="primary">mreC</name>
    <name evidence="8" type="ORF">Q4F19_13820</name>
</gene>
<evidence type="ECO:0000256" key="4">
    <source>
        <dbReference type="ARBA" id="ARBA00032089"/>
    </source>
</evidence>
<protein>
    <recommendedName>
        <fullName evidence="2">Cell shape-determining protein MreC</fullName>
    </recommendedName>
    <alternativeName>
        <fullName evidence="4">Cell shape protein MreC</fullName>
    </alternativeName>
</protein>
<dbReference type="EMBL" id="JAUOTP010000006">
    <property type="protein sequence ID" value="MDO6415465.1"/>
    <property type="molecule type" value="Genomic_DNA"/>
</dbReference>
<keyword evidence="6" id="KW-0812">Transmembrane</keyword>
<accession>A0ABT8YAX2</accession>
<dbReference type="InterPro" id="IPR042177">
    <property type="entry name" value="Cell/Rod_1"/>
</dbReference>
<dbReference type="Pfam" id="PF04085">
    <property type="entry name" value="MreC"/>
    <property type="match status" value="1"/>
</dbReference>
<evidence type="ECO:0000313" key="8">
    <source>
        <dbReference type="EMBL" id="MDO6415465.1"/>
    </source>
</evidence>
<evidence type="ECO:0000313" key="9">
    <source>
        <dbReference type="Proteomes" id="UP001169764"/>
    </source>
</evidence>
<keyword evidence="5" id="KW-0175">Coiled coil</keyword>
<dbReference type="InterPro" id="IPR042175">
    <property type="entry name" value="Cell/Rod_MreC_2"/>
</dbReference>
<feature type="coiled-coil region" evidence="5">
    <location>
        <begin position="82"/>
        <end position="109"/>
    </location>
</feature>
<dbReference type="InterPro" id="IPR007221">
    <property type="entry name" value="MreC"/>
</dbReference>
<dbReference type="Gene3D" id="2.40.10.350">
    <property type="entry name" value="Rod shape-determining protein MreC, domain 2"/>
    <property type="match status" value="1"/>
</dbReference>
<evidence type="ECO:0000256" key="3">
    <source>
        <dbReference type="ARBA" id="ARBA00022960"/>
    </source>
</evidence>
<keyword evidence="6" id="KW-0472">Membrane</keyword>
<dbReference type="NCBIfam" id="TIGR00219">
    <property type="entry name" value="mreC"/>
    <property type="match status" value="1"/>
</dbReference>
<organism evidence="8 9">
    <name type="scientific">Sphingomonas natans</name>
    <dbReference type="NCBI Taxonomy" id="3063330"/>
    <lineage>
        <taxon>Bacteria</taxon>
        <taxon>Pseudomonadati</taxon>
        <taxon>Pseudomonadota</taxon>
        <taxon>Alphaproteobacteria</taxon>
        <taxon>Sphingomonadales</taxon>
        <taxon>Sphingomonadaceae</taxon>
        <taxon>Sphingomonas</taxon>
    </lineage>
</organism>